<reference evidence="3" key="1">
    <citation type="submission" date="2025-08" db="UniProtKB">
        <authorList>
            <consortium name="RefSeq"/>
        </authorList>
    </citation>
    <scope>IDENTIFICATION</scope>
    <source>
        <strain evidence="3">OHB3-1</strain>
    </source>
</reference>
<proteinExistence type="predicted"/>
<keyword evidence="1" id="KW-1133">Transmembrane helix</keyword>
<gene>
    <name evidence="3" type="primary">LOC111004763</name>
</gene>
<dbReference type="InterPro" id="IPR004158">
    <property type="entry name" value="DUF247_pln"/>
</dbReference>
<protein>
    <submittedName>
        <fullName evidence="3">UPF0481 protein At3g47200-like</fullName>
    </submittedName>
</protein>
<evidence type="ECO:0000313" key="2">
    <source>
        <dbReference type="Proteomes" id="UP000504603"/>
    </source>
</evidence>
<keyword evidence="2" id="KW-1185">Reference proteome</keyword>
<dbReference type="Pfam" id="PF03140">
    <property type="entry name" value="DUF247"/>
    <property type="match status" value="1"/>
</dbReference>
<name>A0A6J1BTY9_MOMCH</name>
<sequence>MLENQLPFFVLQALFDLLPPHTMKDDISFVQLTGNFLSKGLIGGYELPDDVSSTGEVKHLVDLLSFYYVPSADTEEDSQNSEIENREFLLPPTITQLSEAGVKVKKEIGAKSLMDISFKNGVLQIPPFEIHDDFEIYVRNLMAFEQYRVQGSAGERYVAHYIEFLDGLISTEKDVALLVKEEIIINHIGGSDKEVSELFNNLCKYTHIPDDFYYYGTSKNLHDHCKKWWHRSKATLRRDYFNSPWASISVVAATFLILLALLQTIFTAISTFK</sequence>
<dbReference type="PANTHER" id="PTHR31170">
    <property type="entry name" value="BNAC04G53230D PROTEIN"/>
    <property type="match status" value="1"/>
</dbReference>
<dbReference type="KEGG" id="mcha:111004763"/>
<dbReference type="GeneID" id="111004763"/>
<dbReference type="OrthoDB" id="672127at2759"/>
<dbReference type="AlphaFoldDB" id="A0A6J1BTY9"/>
<keyword evidence="1" id="KW-0812">Transmembrane</keyword>
<accession>A0A6J1BTY9</accession>
<dbReference type="PANTHER" id="PTHR31170:SF20">
    <property type="entry name" value="DUF247 DOMAIN PROTEIN"/>
    <property type="match status" value="1"/>
</dbReference>
<organism evidence="2 3">
    <name type="scientific">Momordica charantia</name>
    <name type="common">Bitter gourd</name>
    <name type="synonym">Balsam pear</name>
    <dbReference type="NCBI Taxonomy" id="3673"/>
    <lineage>
        <taxon>Eukaryota</taxon>
        <taxon>Viridiplantae</taxon>
        <taxon>Streptophyta</taxon>
        <taxon>Embryophyta</taxon>
        <taxon>Tracheophyta</taxon>
        <taxon>Spermatophyta</taxon>
        <taxon>Magnoliopsida</taxon>
        <taxon>eudicotyledons</taxon>
        <taxon>Gunneridae</taxon>
        <taxon>Pentapetalae</taxon>
        <taxon>rosids</taxon>
        <taxon>fabids</taxon>
        <taxon>Cucurbitales</taxon>
        <taxon>Cucurbitaceae</taxon>
        <taxon>Momordiceae</taxon>
        <taxon>Momordica</taxon>
    </lineage>
</organism>
<evidence type="ECO:0000313" key="3">
    <source>
        <dbReference type="RefSeq" id="XP_022131633.1"/>
    </source>
</evidence>
<dbReference type="Proteomes" id="UP000504603">
    <property type="component" value="Unplaced"/>
</dbReference>
<dbReference type="RefSeq" id="XP_022131633.1">
    <property type="nucleotide sequence ID" value="XM_022275941.1"/>
</dbReference>
<evidence type="ECO:0000256" key="1">
    <source>
        <dbReference type="SAM" id="Phobius"/>
    </source>
</evidence>
<feature type="transmembrane region" description="Helical" evidence="1">
    <location>
        <begin position="245"/>
        <end position="269"/>
    </location>
</feature>
<keyword evidence="1" id="KW-0472">Membrane</keyword>